<evidence type="ECO:0000256" key="1">
    <source>
        <dbReference type="ARBA" id="ARBA00022499"/>
    </source>
</evidence>
<gene>
    <name evidence="3" type="ORF">PVAP13_6NG014462</name>
</gene>
<dbReference type="Gene3D" id="3.10.20.90">
    <property type="entry name" value="Phosphatidylinositol 3-kinase Catalytic Subunit, Chain A, domain 1"/>
    <property type="match status" value="3"/>
</dbReference>
<sequence>MYIFVRSPTGRTIRLRVQPSDTLHTVKAKILEQHHLVFDGVQLQDNLTLADYDIQHQATLDLQEKMQIYVMETLAGKTITLEVDSLDTIDTVKSRIEFMEGFPKSQQCLIFENKQLDDSRTLADHNICKESTVLLVLHPVPIGTMRIFAKTLYGKTFPLDVDSSDTIEAVKVKIYEKDGNRPKQMRIIFAGKQLEDDRTLADYNITNECTIHVVLCLCGC</sequence>
<dbReference type="PROSITE" id="PS50053">
    <property type="entry name" value="UBIQUITIN_2"/>
    <property type="match status" value="3"/>
</dbReference>
<dbReference type="SMART" id="SM00213">
    <property type="entry name" value="UBQ"/>
    <property type="match status" value="3"/>
</dbReference>
<dbReference type="PANTHER" id="PTHR10666">
    <property type="entry name" value="UBIQUITIN"/>
    <property type="match status" value="1"/>
</dbReference>
<dbReference type="AlphaFoldDB" id="A0A8T0QSV4"/>
<proteinExistence type="predicted"/>
<dbReference type="FunFam" id="3.10.20.90:FF:000160">
    <property type="entry name" value="Polyubiquitin-C"/>
    <property type="match status" value="1"/>
</dbReference>
<dbReference type="GO" id="GO:0003729">
    <property type="term" value="F:mRNA binding"/>
    <property type="evidence" value="ECO:0007669"/>
    <property type="project" value="UniProtKB-ARBA"/>
</dbReference>
<dbReference type="PRINTS" id="PR00348">
    <property type="entry name" value="UBIQUITIN"/>
</dbReference>
<dbReference type="OrthoDB" id="680853at2759"/>
<evidence type="ECO:0000313" key="3">
    <source>
        <dbReference type="EMBL" id="KAG2576207.1"/>
    </source>
</evidence>
<evidence type="ECO:0000259" key="2">
    <source>
        <dbReference type="PROSITE" id="PS50053"/>
    </source>
</evidence>
<evidence type="ECO:0000313" key="4">
    <source>
        <dbReference type="Proteomes" id="UP000823388"/>
    </source>
</evidence>
<comment type="caution">
    <text evidence="3">The sequence shown here is derived from an EMBL/GenBank/DDBJ whole genome shotgun (WGS) entry which is preliminary data.</text>
</comment>
<name>A0A8T0QSV4_PANVG</name>
<feature type="domain" description="Ubiquitin-like" evidence="2">
    <location>
        <begin position="145"/>
        <end position="215"/>
    </location>
</feature>
<dbReference type="Pfam" id="PF00240">
    <property type="entry name" value="ubiquitin"/>
    <property type="match status" value="3"/>
</dbReference>
<dbReference type="InterPro" id="IPR029071">
    <property type="entry name" value="Ubiquitin-like_domsf"/>
</dbReference>
<organism evidence="3 4">
    <name type="scientific">Panicum virgatum</name>
    <name type="common">Blackwell switchgrass</name>
    <dbReference type="NCBI Taxonomy" id="38727"/>
    <lineage>
        <taxon>Eukaryota</taxon>
        <taxon>Viridiplantae</taxon>
        <taxon>Streptophyta</taxon>
        <taxon>Embryophyta</taxon>
        <taxon>Tracheophyta</taxon>
        <taxon>Spermatophyta</taxon>
        <taxon>Magnoliopsida</taxon>
        <taxon>Liliopsida</taxon>
        <taxon>Poales</taxon>
        <taxon>Poaceae</taxon>
        <taxon>PACMAD clade</taxon>
        <taxon>Panicoideae</taxon>
        <taxon>Panicodae</taxon>
        <taxon>Paniceae</taxon>
        <taxon>Panicinae</taxon>
        <taxon>Panicum</taxon>
        <taxon>Panicum sect. Hiantes</taxon>
    </lineage>
</organism>
<dbReference type="FunFam" id="3.10.20.90:FF:000211">
    <property type="entry name" value="Polyubiquitin 9"/>
    <property type="match status" value="1"/>
</dbReference>
<dbReference type="SUPFAM" id="SSF54236">
    <property type="entry name" value="Ubiquitin-like"/>
    <property type="match status" value="3"/>
</dbReference>
<dbReference type="InterPro" id="IPR000626">
    <property type="entry name" value="Ubiquitin-like_dom"/>
</dbReference>
<keyword evidence="1" id="KW-1017">Isopeptide bond</keyword>
<dbReference type="Proteomes" id="UP000823388">
    <property type="component" value="Chromosome 6N"/>
</dbReference>
<dbReference type="EMBL" id="CM029048">
    <property type="protein sequence ID" value="KAG2576207.1"/>
    <property type="molecule type" value="Genomic_DNA"/>
</dbReference>
<accession>A0A8T0QSV4</accession>
<feature type="domain" description="Ubiquitin-like" evidence="2">
    <location>
        <begin position="1"/>
        <end position="62"/>
    </location>
</feature>
<reference evidence="3" key="1">
    <citation type="submission" date="2020-05" db="EMBL/GenBank/DDBJ databases">
        <title>WGS assembly of Panicum virgatum.</title>
        <authorList>
            <person name="Lovell J.T."/>
            <person name="Jenkins J."/>
            <person name="Shu S."/>
            <person name="Juenger T.E."/>
            <person name="Schmutz J."/>
        </authorList>
    </citation>
    <scope>NUCLEOTIDE SEQUENCE</scope>
    <source>
        <strain evidence="3">AP13</strain>
    </source>
</reference>
<keyword evidence="4" id="KW-1185">Reference proteome</keyword>
<dbReference type="InterPro" id="IPR019956">
    <property type="entry name" value="Ubiquitin_dom"/>
</dbReference>
<protein>
    <recommendedName>
        <fullName evidence="2">Ubiquitin-like domain-containing protein</fullName>
    </recommendedName>
</protein>
<feature type="domain" description="Ubiquitin-like" evidence="2">
    <location>
        <begin position="66"/>
        <end position="137"/>
    </location>
</feature>
<dbReference type="InterPro" id="IPR050158">
    <property type="entry name" value="Ubiquitin_ubiquitin-like"/>
</dbReference>